<keyword evidence="7 12" id="KW-0067">ATP-binding</keyword>
<comment type="catalytic activity">
    <reaction evidence="9">
        <text>a D-hexose + ATP = a D-hexose 6-phosphate + ADP + H(+)</text>
        <dbReference type="Rhea" id="RHEA:22740"/>
        <dbReference type="ChEBI" id="CHEBI:4194"/>
        <dbReference type="ChEBI" id="CHEBI:15378"/>
        <dbReference type="ChEBI" id="CHEBI:30616"/>
        <dbReference type="ChEBI" id="CHEBI:229467"/>
        <dbReference type="ChEBI" id="CHEBI:456216"/>
        <dbReference type="EC" id="2.7.1.1"/>
    </reaction>
    <physiologicalReaction direction="left-to-right" evidence="9">
        <dbReference type="Rhea" id="RHEA:22741"/>
    </physiologicalReaction>
</comment>
<dbReference type="PRINTS" id="PR00475">
    <property type="entry name" value="HEXOKINASE"/>
</dbReference>
<comment type="catalytic activity">
    <reaction evidence="11">
        <text>D-glucose + ATP = D-glucose 6-phosphate + ADP + H(+)</text>
        <dbReference type="Rhea" id="RHEA:17825"/>
        <dbReference type="ChEBI" id="CHEBI:4167"/>
        <dbReference type="ChEBI" id="CHEBI:15378"/>
        <dbReference type="ChEBI" id="CHEBI:30616"/>
        <dbReference type="ChEBI" id="CHEBI:61548"/>
        <dbReference type="ChEBI" id="CHEBI:456216"/>
        <dbReference type="EC" id="2.7.1.1"/>
    </reaction>
    <physiologicalReaction direction="left-to-right" evidence="11">
        <dbReference type="Rhea" id="RHEA:17826"/>
    </physiologicalReaction>
</comment>
<comment type="pathway">
    <text evidence="2">Carbohydrate metabolism; hexose metabolism.</text>
</comment>
<dbReference type="GO" id="GO:0006006">
    <property type="term" value="P:glucose metabolic process"/>
    <property type="evidence" value="ECO:0007669"/>
    <property type="project" value="TreeGrafter"/>
</dbReference>
<comment type="catalytic activity">
    <reaction evidence="10">
        <text>D-fructose + ATP = D-fructose 6-phosphate + ADP + H(+)</text>
        <dbReference type="Rhea" id="RHEA:16125"/>
        <dbReference type="ChEBI" id="CHEBI:15378"/>
        <dbReference type="ChEBI" id="CHEBI:30616"/>
        <dbReference type="ChEBI" id="CHEBI:37721"/>
        <dbReference type="ChEBI" id="CHEBI:61527"/>
        <dbReference type="ChEBI" id="CHEBI:456216"/>
        <dbReference type="EC" id="2.7.1.1"/>
    </reaction>
    <physiologicalReaction direction="left-to-right" evidence="10">
        <dbReference type="Rhea" id="RHEA:16126"/>
    </physiologicalReaction>
</comment>
<dbReference type="GO" id="GO:0008865">
    <property type="term" value="F:fructokinase activity"/>
    <property type="evidence" value="ECO:0007669"/>
    <property type="project" value="TreeGrafter"/>
</dbReference>
<dbReference type="GO" id="GO:0005739">
    <property type="term" value="C:mitochondrion"/>
    <property type="evidence" value="ECO:0007669"/>
    <property type="project" value="TreeGrafter"/>
</dbReference>
<keyword evidence="6 12" id="KW-0418">Kinase</keyword>
<dbReference type="UniPathway" id="UPA00242"/>
<accession>A0A834RCF1</accession>
<evidence type="ECO:0000256" key="2">
    <source>
        <dbReference type="ARBA" id="ARBA00005028"/>
    </source>
</evidence>
<dbReference type="GO" id="GO:0005829">
    <property type="term" value="C:cytosol"/>
    <property type="evidence" value="ECO:0007669"/>
    <property type="project" value="TreeGrafter"/>
</dbReference>
<dbReference type="Pfam" id="PF00349">
    <property type="entry name" value="Hexokinase_1"/>
    <property type="match status" value="1"/>
</dbReference>
<comment type="similarity">
    <text evidence="3 12">Belongs to the hexokinase family.</text>
</comment>
<dbReference type="PANTHER" id="PTHR19443">
    <property type="entry name" value="HEXOKINASE"/>
    <property type="match status" value="1"/>
</dbReference>
<dbReference type="EnsemblMetazoa" id="SSS_2533s_mrna">
    <property type="protein sequence ID" value="KAF7494380.1"/>
    <property type="gene ID" value="SSS_2533"/>
</dbReference>
<dbReference type="EC" id="2.7.1.-" evidence="12"/>
<dbReference type="InterPro" id="IPR001312">
    <property type="entry name" value="Hexokinase"/>
</dbReference>
<evidence type="ECO:0000313" key="15">
    <source>
        <dbReference type="EMBL" id="KAF7494380.1"/>
    </source>
</evidence>
<dbReference type="PROSITE" id="PS51748">
    <property type="entry name" value="HEXOKINASE_2"/>
    <property type="match status" value="1"/>
</dbReference>
<comment type="pathway">
    <text evidence="1">Carbohydrate degradation; glycolysis; D-glyceraldehyde 3-phosphate and glycerone phosphate from D-glucose: step 1/4.</text>
</comment>
<dbReference type="PANTHER" id="PTHR19443:SF16">
    <property type="entry name" value="HEXOKINASE TYPE 1-RELATED"/>
    <property type="match status" value="1"/>
</dbReference>
<evidence type="ECO:0000256" key="5">
    <source>
        <dbReference type="ARBA" id="ARBA00022741"/>
    </source>
</evidence>
<dbReference type="UniPathway" id="UPA00109">
    <property type="reaction ID" value="UER00180"/>
</dbReference>
<evidence type="ECO:0000256" key="3">
    <source>
        <dbReference type="ARBA" id="ARBA00009225"/>
    </source>
</evidence>
<dbReference type="GO" id="GO:0001678">
    <property type="term" value="P:intracellular glucose homeostasis"/>
    <property type="evidence" value="ECO:0007669"/>
    <property type="project" value="InterPro"/>
</dbReference>
<evidence type="ECO:0000259" key="13">
    <source>
        <dbReference type="Pfam" id="PF00349"/>
    </source>
</evidence>
<dbReference type="Gene3D" id="3.30.420.40">
    <property type="match status" value="1"/>
</dbReference>
<dbReference type="InterPro" id="IPR022673">
    <property type="entry name" value="Hexokinase_C"/>
</dbReference>
<reference evidence="17" key="1">
    <citation type="journal article" date="2020" name="PLoS Negl. Trop. Dis.">
        <title>High-quality nuclear genome for Sarcoptes scabiei-A critical resource for a neglected parasite.</title>
        <authorList>
            <person name="Korhonen P.K."/>
            <person name="Gasser R.B."/>
            <person name="Ma G."/>
            <person name="Wang T."/>
            <person name="Stroehlein A.J."/>
            <person name="Young N.D."/>
            <person name="Ang C.S."/>
            <person name="Fernando D.D."/>
            <person name="Lu H.C."/>
            <person name="Taylor S."/>
            <person name="Reynolds S.L."/>
            <person name="Mofiz E."/>
            <person name="Najaraj S.H."/>
            <person name="Gowda H."/>
            <person name="Madugundu A."/>
            <person name="Renuse S."/>
            <person name="Holt D."/>
            <person name="Pandey A."/>
            <person name="Papenfuss A.T."/>
            <person name="Fischer K."/>
        </authorList>
    </citation>
    <scope>NUCLEOTIDE SEQUENCE [LARGE SCALE GENOMIC DNA]</scope>
</reference>
<proteinExistence type="inferred from homology"/>
<dbReference type="Gene3D" id="3.40.367.20">
    <property type="match status" value="1"/>
</dbReference>
<reference evidence="15" key="2">
    <citation type="submission" date="2020-01" db="EMBL/GenBank/DDBJ databases">
        <authorList>
            <person name="Korhonen P.K.K."/>
            <person name="Guangxu M.G."/>
            <person name="Wang T.W."/>
            <person name="Stroehlein A.J.S."/>
            <person name="Young N.D."/>
            <person name="Ang C.-S.A."/>
            <person name="Fernando D.W.F."/>
            <person name="Lu H.L."/>
            <person name="Taylor S.T."/>
            <person name="Ehtesham M.E.M."/>
            <person name="Najaraj S.H.N."/>
            <person name="Harsha G.H.G."/>
            <person name="Madugundu A.M."/>
            <person name="Renuse S.R."/>
            <person name="Holt D.H."/>
            <person name="Pandey A.P."/>
            <person name="Papenfuss A.P."/>
            <person name="Gasser R.B.G."/>
            <person name="Fischer K.F."/>
        </authorList>
    </citation>
    <scope>NUCLEOTIDE SEQUENCE</scope>
    <source>
        <strain evidence="15">SSS_KF_BRIS2020</strain>
    </source>
</reference>
<evidence type="ECO:0000313" key="16">
    <source>
        <dbReference type="EnsemblMetazoa" id="KAF7494380.1"/>
    </source>
</evidence>
<dbReference type="AlphaFoldDB" id="A0A834RCF1"/>
<dbReference type="GO" id="GO:0005524">
    <property type="term" value="F:ATP binding"/>
    <property type="evidence" value="ECO:0007669"/>
    <property type="project" value="UniProtKB-UniRule"/>
</dbReference>
<dbReference type="GO" id="GO:0004340">
    <property type="term" value="F:glucokinase activity"/>
    <property type="evidence" value="ECO:0007669"/>
    <property type="project" value="TreeGrafter"/>
</dbReference>
<feature type="domain" description="Hexokinase C-terminal" evidence="14">
    <location>
        <begin position="239"/>
        <end position="494"/>
    </location>
</feature>
<evidence type="ECO:0000313" key="17">
    <source>
        <dbReference type="Proteomes" id="UP000070412"/>
    </source>
</evidence>
<keyword evidence="4 12" id="KW-0808">Transferase</keyword>
<reference evidence="16" key="3">
    <citation type="submission" date="2022-06" db="UniProtKB">
        <authorList>
            <consortium name="EnsemblMetazoa"/>
        </authorList>
    </citation>
    <scope>IDENTIFICATION</scope>
</reference>
<evidence type="ECO:0000256" key="7">
    <source>
        <dbReference type="ARBA" id="ARBA00022840"/>
    </source>
</evidence>
<evidence type="ECO:0000256" key="11">
    <source>
        <dbReference type="ARBA" id="ARBA00048160"/>
    </source>
</evidence>
<dbReference type="GO" id="GO:0006096">
    <property type="term" value="P:glycolytic process"/>
    <property type="evidence" value="ECO:0007669"/>
    <property type="project" value="UniProtKB-UniPathway"/>
</dbReference>
<dbReference type="Pfam" id="PF03727">
    <property type="entry name" value="Hexokinase_2"/>
    <property type="match status" value="1"/>
</dbReference>
<evidence type="ECO:0000256" key="10">
    <source>
        <dbReference type="ARBA" id="ARBA00047905"/>
    </source>
</evidence>
<dbReference type="InterPro" id="IPR022672">
    <property type="entry name" value="Hexokinase_N"/>
</dbReference>
<protein>
    <recommendedName>
        <fullName evidence="12">Phosphotransferase</fullName>
        <ecNumber evidence="12">2.7.1.-</ecNumber>
    </recommendedName>
</protein>
<evidence type="ECO:0000256" key="6">
    <source>
        <dbReference type="ARBA" id="ARBA00022777"/>
    </source>
</evidence>
<dbReference type="EMBL" id="WVUK01000053">
    <property type="protein sequence ID" value="KAF7494380.1"/>
    <property type="molecule type" value="Genomic_DNA"/>
</dbReference>
<evidence type="ECO:0000256" key="12">
    <source>
        <dbReference type="RuleBase" id="RU362007"/>
    </source>
</evidence>
<dbReference type="OrthoDB" id="6492395at2759"/>
<evidence type="ECO:0000256" key="9">
    <source>
        <dbReference type="ARBA" id="ARBA00044613"/>
    </source>
</evidence>
<evidence type="ECO:0000259" key="14">
    <source>
        <dbReference type="Pfam" id="PF03727"/>
    </source>
</evidence>
<sequence>MEDHREFYYDNDEYFNPKLNLNDSVLKEKVLNLIDVFRIPKSKIDSLQKRIINAIDSVLSNKDSSKNSEFLPLFNTLVTKYPNNQESGVFLGLDIGGTNLRIVLLNLKDSDESDRKIIIDNYDVPVEFRQSTSEKFFDYLAGCLKNFYDKNQNILKDSPSRIPLGFSFSFCFEQLTINSGRCLQFGIATNLIDGIGKCPVQLFQKSIDSLQLPVEIVALANDSTTTLICGKYFDPKTEISLILGSGGNVAYVENVAADFRIENPREKFGLPLAPEKMIINSEVFLFGDNHQIDDLKTCYDFELDAMSLLPGNYTLEKMIGGAFLGELFRMAILDLVRNRLILNGKFTAFLVRPQSIPTARMSSIDAEIIANSNATALKRSFTEIDSMLIECLDYQKQEIDDDDRNIIAYLCQIISIRCALICSSILAAFIDRFDASKYPSIKICCDGSLYKKHPKMDRLINGFLKAMVPQQQQQCQIFPVDNGSSVGAALLAACYRN</sequence>
<dbReference type="SUPFAM" id="SSF53067">
    <property type="entry name" value="Actin-like ATPase domain"/>
    <property type="match status" value="2"/>
</dbReference>
<evidence type="ECO:0000256" key="8">
    <source>
        <dbReference type="ARBA" id="ARBA00023152"/>
    </source>
</evidence>
<dbReference type="Proteomes" id="UP000070412">
    <property type="component" value="Unassembled WGS sequence"/>
</dbReference>
<dbReference type="InterPro" id="IPR043129">
    <property type="entry name" value="ATPase_NBD"/>
</dbReference>
<evidence type="ECO:0000256" key="4">
    <source>
        <dbReference type="ARBA" id="ARBA00022679"/>
    </source>
</evidence>
<keyword evidence="17" id="KW-1185">Reference proteome</keyword>
<evidence type="ECO:0000256" key="1">
    <source>
        <dbReference type="ARBA" id="ARBA00004888"/>
    </source>
</evidence>
<dbReference type="GO" id="GO:0005536">
    <property type="term" value="F:D-glucose binding"/>
    <property type="evidence" value="ECO:0007669"/>
    <property type="project" value="InterPro"/>
</dbReference>
<organism evidence="15">
    <name type="scientific">Sarcoptes scabiei</name>
    <name type="common">Itch mite</name>
    <name type="synonym">Acarus scabiei</name>
    <dbReference type="NCBI Taxonomy" id="52283"/>
    <lineage>
        <taxon>Eukaryota</taxon>
        <taxon>Metazoa</taxon>
        <taxon>Ecdysozoa</taxon>
        <taxon>Arthropoda</taxon>
        <taxon>Chelicerata</taxon>
        <taxon>Arachnida</taxon>
        <taxon>Acari</taxon>
        <taxon>Acariformes</taxon>
        <taxon>Sarcoptiformes</taxon>
        <taxon>Astigmata</taxon>
        <taxon>Psoroptidia</taxon>
        <taxon>Sarcoptoidea</taxon>
        <taxon>Sarcoptidae</taxon>
        <taxon>Sarcoptinae</taxon>
        <taxon>Sarcoptes</taxon>
    </lineage>
</organism>
<keyword evidence="8 12" id="KW-0324">Glycolysis</keyword>
<feature type="domain" description="Hexokinase N-terminal" evidence="13">
    <location>
        <begin position="32"/>
        <end position="232"/>
    </location>
</feature>
<gene>
    <name evidence="15" type="ORF">SSS_2533</name>
</gene>
<keyword evidence="5 12" id="KW-0547">Nucleotide-binding</keyword>
<name>A0A834RCF1_SARSC</name>